<evidence type="ECO:0000313" key="3">
    <source>
        <dbReference type="Proteomes" id="UP000695802"/>
    </source>
</evidence>
<gene>
    <name evidence="2" type="ORF">JR064_20745</name>
</gene>
<keyword evidence="3" id="KW-1185">Reference proteome</keyword>
<organism evidence="2 3">
    <name type="scientific">Xanthomonas bonasiae</name>
    <dbReference type="NCBI Taxonomy" id="2810351"/>
    <lineage>
        <taxon>Bacteria</taxon>
        <taxon>Pseudomonadati</taxon>
        <taxon>Pseudomonadota</taxon>
        <taxon>Gammaproteobacteria</taxon>
        <taxon>Lysobacterales</taxon>
        <taxon>Lysobacteraceae</taxon>
        <taxon>Xanthomonas</taxon>
    </lineage>
</organism>
<evidence type="ECO:0000256" key="1">
    <source>
        <dbReference type="SAM" id="Phobius"/>
    </source>
</evidence>
<dbReference type="EMBL" id="JAFIWB010000034">
    <property type="protein sequence ID" value="MBN6104600.1"/>
    <property type="molecule type" value="Genomic_DNA"/>
</dbReference>
<protein>
    <recommendedName>
        <fullName evidence="4">DUF4190 domain-containing protein</fullName>
    </recommendedName>
</protein>
<proteinExistence type="predicted"/>
<keyword evidence="1" id="KW-0812">Transmembrane</keyword>
<dbReference type="Proteomes" id="UP000695802">
    <property type="component" value="Unassembled WGS sequence"/>
</dbReference>
<sequence>MSANRTIAPALLSGAISLFVVLGLCVGPLYFSAALVCLAILAMRNDTRQGLLYAGLALVFLLVAFGYGIGKDLAQRDNLRDTQTVASTEQQ</sequence>
<evidence type="ECO:0000313" key="2">
    <source>
        <dbReference type="EMBL" id="MBN6104600.1"/>
    </source>
</evidence>
<feature type="transmembrane region" description="Helical" evidence="1">
    <location>
        <begin position="15"/>
        <end position="43"/>
    </location>
</feature>
<accession>A0ABS3B7L7</accession>
<comment type="caution">
    <text evidence="2">The sequence shown here is derived from an EMBL/GenBank/DDBJ whole genome shotgun (WGS) entry which is preliminary data.</text>
</comment>
<evidence type="ECO:0008006" key="4">
    <source>
        <dbReference type="Google" id="ProtNLM"/>
    </source>
</evidence>
<name>A0ABS3B7L7_9XANT</name>
<keyword evidence="1" id="KW-0472">Membrane</keyword>
<reference evidence="2 3" key="1">
    <citation type="submission" date="2021-02" db="EMBL/GenBank/DDBJ databases">
        <title>Taxonomically Unique Crown Gall-Associated Xanthomonas Stains Have Deficiency in Virulence Repertories.</title>
        <authorList>
            <person name="Mafakheri H."/>
            <person name="Taghavi S.M."/>
            <person name="Dimkic I."/>
            <person name="Nemanja K."/>
            <person name="Osdaghi E."/>
        </authorList>
    </citation>
    <scope>NUCLEOTIDE SEQUENCE [LARGE SCALE GENOMIC DNA]</scope>
    <source>
        <strain evidence="2 3">FX4</strain>
    </source>
</reference>
<dbReference type="RefSeq" id="WP_206230992.1">
    <property type="nucleotide sequence ID" value="NZ_JAFIWB010000034.1"/>
</dbReference>
<feature type="transmembrane region" description="Helical" evidence="1">
    <location>
        <begin position="50"/>
        <end position="70"/>
    </location>
</feature>
<keyword evidence="1" id="KW-1133">Transmembrane helix</keyword>